<sequence>MNFISVRLLLRESKMAKFGSCANKSQTNQPENQGIKDSFY</sequence>
<feature type="compositionally biased region" description="Polar residues" evidence="1">
    <location>
        <begin position="22"/>
        <end position="32"/>
    </location>
</feature>
<feature type="region of interest" description="Disordered" evidence="1">
    <location>
        <begin position="21"/>
        <end position="40"/>
    </location>
</feature>
<evidence type="ECO:0000313" key="3">
    <source>
        <dbReference type="Proteomes" id="UP000499080"/>
    </source>
</evidence>
<protein>
    <submittedName>
        <fullName evidence="2">Uncharacterized protein</fullName>
    </submittedName>
</protein>
<evidence type="ECO:0000256" key="1">
    <source>
        <dbReference type="SAM" id="MobiDB-lite"/>
    </source>
</evidence>
<organism evidence="2 3">
    <name type="scientific">Araneus ventricosus</name>
    <name type="common">Orbweaver spider</name>
    <name type="synonym">Epeira ventricosa</name>
    <dbReference type="NCBI Taxonomy" id="182803"/>
    <lineage>
        <taxon>Eukaryota</taxon>
        <taxon>Metazoa</taxon>
        <taxon>Ecdysozoa</taxon>
        <taxon>Arthropoda</taxon>
        <taxon>Chelicerata</taxon>
        <taxon>Arachnida</taxon>
        <taxon>Araneae</taxon>
        <taxon>Araneomorphae</taxon>
        <taxon>Entelegynae</taxon>
        <taxon>Araneoidea</taxon>
        <taxon>Araneidae</taxon>
        <taxon>Araneus</taxon>
    </lineage>
</organism>
<dbReference type="AlphaFoldDB" id="A0A4Y2IPJ6"/>
<gene>
    <name evidence="2" type="ORF">AVEN_184206_1</name>
</gene>
<feature type="non-terminal residue" evidence="2">
    <location>
        <position position="40"/>
    </location>
</feature>
<name>A0A4Y2IPJ6_ARAVE</name>
<dbReference type="Proteomes" id="UP000499080">
    <property type="component" value="Unassembled WGS sequence"/>
</dbReference>
<accession>A0A4Y2IPJ6</accession>
<reference evidence="2 3" key="1">
    <citation type="journal article" date="2019" name="Sci. Rep.">
        <title>Orb-weaving spider Araneus ventricosus genome elucidates the spidroin gene catalogue.</title>
        <authorList>
            <person name="Kono N."/>
            <person name="Nakamura H."/>
            <person name="Ohtoshi R."/>
            <person name="Moran D.A.P."/>
            <person name="Shinohara A."/>
            <person name="Yoshida Y."/>
            <person name="Fujiwara M."/>
            <person name="Mori M."/>
            <person name="Tomita M."/>
            <person name="Arakawa K."/>
        </authorList>
    </citation>
    <scope>NUCLEOTIDE SEQUENCE [LARGE SCALE GENOMIC DNA]</scope>
</reference>
<comment type="caution">
    <text evidence="2">The sequence shown here is derived from an EMBL/GenBank/DDBJ whole genome shotgun (WGS) entry which is preliminary data.</text>
</comment>
<keyword evidence="3" id="KW-1185">Reference proteome</keyword>
<evidence type="ECO:0000313" key="2">
    <source>
        <dbReference type="EMBL" id="GBM79647.1"/>
    </source>
</evidence>
<proteinExistence type="predicted"/>
<dbReference type="EMBL" id="BGPR01002832">
    <property type="protein sequence ID" value="GBM79647.1"/>
    <property type="molecule type" value="Genomic_DNA"/>
</dbReference>